<evidence type="ECO:0000313" key="3">
    <source>
        <dbReference type="Proteomes" id="UP000245059"/>
    </source>
</evidence>
<keyword evidence="4" id="KW-1185">Reference proteome</keyword>
<evidence type="ECO:0000313" key="4">
    <source>
        <dbReference type="Proteomes" id="UP000245217"/>
    </source>
</evidence>
<sequence length="107" mass="12158">MIANVTLELVLCAGKEYPSFMPVCVYKDLELPSAPFVGLNIFDSIVKLETKLIVEEVTYDTDSKKYTATIILEGFTDRDQAIAFARMGADYHGWYHYLDINANFHNI</sequence>
<dbReference type="Proteomes" id="UP000245059">
    <property type="component" value="Unassembled WGS sequence"/>
</dbReference>
<gene>
    <name evidence="1" type="ORF">DC077_05645</name>
    <name evidence="2" type="ORF">DC078_06280</name>
</gene>
<reference evidence="1" key="1">
    <citation type="journal article" date="2018" name="Genome Announc.">
        <title>Ignatzschineria cameli sp. nov., isolated from necrotic foot tissue of dromedaries (Camelus dromedarius) and associated maggots (Wohlfahrtia species) in Dubai.</title>
        <authorList>
            <person name="Tsang C.C."/>
            <person name="Tang J.Y."/>
            <person name="Fong J.Y."/>
            <person name="Kinne J."/>
            <person name="Lee H.H."/>
            <person name="Joseph M."/>
            <person name="Jose S."/>
            <person name="Schuster R.K."/>
            <person name="Tang Y."/>
            <person name="Sivakumar S."/>
            <person name="Chen J.H."/>
            <person name="Teng J.L."/>
            <person name="Lau S.K."/>
            <person name="Wernery U."/>
            <person name="Woo P.C."/>
        </authorList>
    </citation>
    <scope>NUCLEOTIDE SEQUENCE</scope>
    <source>
        <strain evidence="1">UAE-HKU57</strain>
        <strain evidence="2">UAE-HKU58</strain>
    </source>
</reference>
<dbReference type="EMBL" id="QEWW01000003">
    <property type="protein sequence ID" value="PWD86223.1"/>
    <property type="molecule type" value="Genomic_DNA"/>
</dbReference>
<organism evidence="1 3">
    <name type="scientific">Ignatzschineria cameli</name>
    <dbReference type="NCBI Taxonomy" id="2182793"/>
    <lineage>
        <taxon>Bacteria</taxon>
        <taxon>Pseudomonadati</taxon>
        <taxon>Pseudomonadota</taxon>
        <taxon>Gammaproteobacteria</taxon>
        <taxon>Cardiobacteriales</taxon>
        <taxon>Ignatzschineriaceae</taxon>
        <taxon>Ignatzschineria</taxon>
    </lineage>
</organism>
<comment type="caution">
    <text evidence="1">The sequence shown here is derived from an EMBL/GenBank/DDBJ whole genome shotgun (WGS) entry which is preliminary data.</text>
</comment>
<dbReference type="Proteomes" id="UP000245217">
    <property type="component" value="Unassembled WGS sequence"/>
</dbReference>
<dbReference type="EMBL" id="QEWV01000004">
    <property type="protein sequence ID" value="PWD92627.1"/>
    <property type="molecule type" value="Genomic_DNA"/>
</dbReference>
<evidence type="ECO:0000313" key="2">
    <source>
        <dbReference type="EMBL" id="PWD92627.1"/>
    </source>
</evidence>
<dbReference type="AlphaFoldDB" id="A0A2U2AQT4"/>
<dbReference type="RefSeq" id="WP_109201728.1">
    <property type="nucleotide sequence ID" value="NZ_QEWS01000004.1"/>
</dbReference>
<reference evidence="3 4" key="2">
    <citation type="submission" date="2018-05" db="EMBL/GenBank/DDBJ databases">
        <title>Ignatzschineria dubaiensis sp. nov., isolated from necrotic foot tissues of dromedaries (Camelus dromedarius) and associated maggots in Dubai, United Arab Emirates.</title>
        <authorList>
            <person name="Tsang C.C."/>
            <person name="Tang J.Y.M."/>
            <person name="Fong J.Y.H."/>
            <person name="Kinne J."/>
            <person name="Lee H.H."/>
            <person name="Joseph M."/>
            <person name="Jose S."/>
            <person name="Schuster R.K."/>
            <person name="Tang Y."/>
            <person name="Sivakumar S."/>
            <person name="Chen J.H.K."/>
            <person name="Teng J.L.L."/>
            <person name="Lau S.K.P."/>
            <person name="Wernery U."/>
            <person name="Woo P.C.Y."/>
        </authorList>
    </citation>
    <scope>NUCLEOTIDE SEQUENCE [LARGE SCALE GENOMIC DNA]</scope>
    <source>
        <strain evidence="3">UAE-HKU57</strain>
        <strain evidence="4">UAE-HKU58</strain>
    </source>
</reference>
<evidence type="ECO:0000313" key="1">
    <source>
        <dbReference type="EMBL" id="PWD86223.1"/>
    </source>
</evidence>
<accession>A0A2U2AQT4</accession>
<name>A0A2U2AQT4_9GAMM</name>
<proteinExistence type="predicted"/>
<protein>
    <submittedName>
        <fullName evidence="1">Uncharacterized protein</fullName>
    </submittedName>
</protein>